<dbReference type="EMBL" id="CP003125">
    <property type="protein sequence ID" value="AEV18260.1"/>
    <property type="molecule type" value="Genomic_DNA"/>
</dbReference>
<gene>
    <name evidence="1" type="ORF">GTCCBUS3UF5_9390</name>
</gene>
<dbReference type="Proteomes" id="UP000005636">
    <property type="component" value="Chromosome"/>
</dbReference>
<proteinExistence type="predicted"/>
<name>A0ABM5MEV3_GEOTH</name>
<sequence length="61" mass="6953">MVKNENGLQIDGISSEKKADSAAFFELKESRNQPYFALNHQPFRDSGQIALLGCFWRTSFL</sequence>
<keyword evidence="2" id="KW-1185">Reference proteome</keyword>
<reference evidence="1 2" key="1">
    <citation type="submission" date="2011-11" db="EMBL/GenBank/DDBJ databases">
        <title>Complete genome sequence of thermophilic Geobacillus thermoleovorans CCB_US3_UF5.</title>
        <authorList>
            <person name="Muhd Sakaff M.K.L."/>
            <person name="Abdul Rahman A.Y."/>
            <person name="Saito J.A."/>
            <person name="Hou S."/>
            <person name="Alam M."/>
        </authorList>
    </citation>
    <scope>NUCLEOTIDE SEQUENCE [LARGE SCALE GENOMIC DNA]</scope>
    <source>
        <strain evidence="1 2">CCB_US3_UF5</strain>
    </source>
</reference>
<evidence type="ECO:0000313" key="2">
    <source>
        <dbReference type="Proteomes" id="UP000005636"/>
    </source>
</evidence>
<organism evidence="1 2">
    <name type="scientific">Geobacillus thermoleovorans CCB_US3_UF5</name>
    <dbReference type="NCBI Taxonomy" id="1111068"/>
    <lineage>
        <taxon>Bacteria</taxon>
        <taxon>Bacillati</taxon>
        <taxon>Bacillota</taxon>
        <taxon>Bacilli</taxon>
        <taxon>Bacillales</taxon>
        <taxon>Anoxybacillaceae</taxon>
        <taxon>Geobacillus</taxon>
        <taxon>Geobacillus thermoleovorans group</taxon>
    </lineage>
</organism>
<accession>A0ABM5MEV3</accession>
<evidence type="ECO:0000313" key="1">
    <source>
        <dbReference type="EMBL" id="AEV18260.1"/>
    </source>
</evidence>
<protein>
    <submittedName>
        <fullName evidence="1">Uncharacterized protein</fullName>
    </submittedName>
</protein>